<name>A0AAV9HV34_9PEZI</name>
<feature type="transmembrane region" description="Helical" evidence="3">
    <location>
        <begin position="573"/>
        <end position="592"/>
    </location>
</feature>
<proteinExistence type="inferred from homology"/>
<comment type="caution">
    <text evidence="5">The sequence shown here is derived from an EMBL/GenBank/DDBJ whole genome shotgun (WGS) entry which is preliminary data.</text>
</comment>
<dbReference type="InterPro" id="IPR010619">
    <property type="entry name" value="ThrE-like_N"/>
</dbReference>
<feature type="transmembrane region" description="Helical" evidence="3">
    <location>
        <begin position="813"/>
        <end position="832"/>
    </location>
</feature>
<feature type="transmembrane region" description="Helical" evidence="3">
    <location>
        <begin position="612"/>
        <end position="635"/>
    </location>
</feature>
<keyword evidence="6" id="KW-1185">Reference proteome</keyword>
<evidence type="ECO:0000259" key="4">
    <source>
        <dbReference type="Pfam" id="PF06738"/>
    </source>
</evidence>
<comment type="similarity">
    <text evidence="1">Belongs to the ThrE exporter (TC 2.A.79) family.</text>
</comment>
<sequence length="921" mass="100539">MSSPLDHPAMTGAEGQDQNTPSPVRTASESPDKSSPESPGMNVDGSAAQQQSRGREKKRVGFASATSNARLQPDHDDPTKRDSFNGEDLAAELARILKPENLSGPSQSQGISTPRPVLRKSPRMPETTGEAGIPHRSEVEAKNRADRLAYDVGTSSVPVSRRGSEDDDSRGRGAHAPRGPLENDWGASSTTDFALQGDSDNLRPHRSSLPEAERLVRRHTRRKSPLFQSFAPAVRSGASSPVEDDVEYVPRPEKYKGGILGTLLKLYGSEDKNGGAYTDSGFSSLPSTPGQTPNRTPASTPPRSRSSTPQPDKKRRSMRTHSTSTLAGLMESSFMIAAPGTSKDINSAVSEKLKLEKEKHKKAAKPVKKKMDKEYKIKIHIAEIMNRHRYLIKLCSALMMYGAPTHRLETYMKMSARVLGIEGQFLYLPGIMFISFDDTQTHTTEVKLLRSGQGLDFGRLRDVHEIYKEVVHDRIGVDEATVRLDAIISRKEKFPIWLRILLSGVASACVAPFGFEGRYIDMPICFILGCIVGFLQLWVAPSSELYANVFEITAAVLTSCLARAFGSIRNGELFCFSSLAQGSIALILPGYMVLSASLELQNHQMISGSVRMVYALIYTLFLGYGITIGSVIYGYMDGNAVSEVHCKAGDKWYLKQPSKDYYILFVLPFTLCLCAINQAKWKQTPVQVAISLAGYLVNNYSADFFKGNSIVSSSLGALTIGVLANLYARTGQHVQNRCIDFWDTQVQPRLWRLRYKRGSYPSPYGGDQNGTGESDDSVDPKYLNQQNKPEGDLEMGIPPANMAKTIKKHARKIGYGLAAAAMLPAIFVQVPGGLAVSGSLLSGIASANQIVRNQTILTNGTIINGTTTTTISPADNHDVNSTAFNVLFSVIQVAINISVGLSLSALLVYPFGKRRSGLFSY</sequence>
<feature type="transmembrane region" description="Helical" evidence="3">
    <location>
        <begin position="886"/>
        <end position="909"/>
    </location>
</feature>
<keyword evidence="3" id="KW-1133">Transmembrane helix</keyword>
<evidence type="ECO:0000313" key="5">
    <source>
        <dbReference type="EMBL" id="KAK4462936.1"/>
    </source>
</evidence>
<feature type="transmembrane region" description="Helical" evidence="3">
    <location>
        <begin position="496"/>
        <end position="515"/>
    </location>
</feature>
<organism evidence="5 6">
    <name type="scientific">Cladorrhinum samala</name>
    <dbReference type="NCBI Taxonomy" id="585594"/>
    <lineage>
        <taxon>Eukaryota</taxon>
        <taxon>Fungi</taxon>
        <taxon>Dikarya</taxon>
        <taxon>Ascomycota</taxon>
        <taxon>Pezizomycotina</taxon>
        <taxon>Sordariomycetes</taxon>
        <taxon>Sordariomycetidae</taxon>
        <taxon>Sordariales</taxon>
        <taxon>Podosporaceae</taxon>
        <taxon>Cladorrhinum</taxon>
    </lineage>
</organism>
<feature type="transmembrane region" description="Helical" evidence="3">
    <location>
        <begin position="661"/>
        <end position="679"/>
    </location>
</feature>
<feature type="region of interest" description="Disordered" evidence="2">
    <location>
        <begin position="1"/>
        <end position="246"/>
    </location>
</feature>
<feature type="compositionally biased region" description="Polar residues" evidence="2">
    <location>
        <begin position="16"/>
        <end position="27"/>
    </location>
</feature>
<evidence type="ECO:0000313" key="6">
    <source>
        <dbReference type="Proteomes" id="UP001321749"/>
    </source>
</evidence>
<feature type="transmembrane region" description="Helical" evidence="3">
    <location>
        <begin position="522"/>
        <end position="539"/>
    </location>
</feature>
<reference evidence="5" key="1">
    <citation type="journal article" date="2023" name="Mol. Phylogenet. Evol.">
        <title>Genome-scale phylogeny and comparative genomics of the fungal order Sordariales.</title>
        <authorList>
            <person name="Hensen N."/>
            <person name="Bonometti L."/>
            <person name="Westerberg I."/>
            <person name="Brannstrom I.O."/>
            <person name="Guillou S."/>
            <person name="Cros-Aarteil S."/>
            <person name="Calhoun S."/>
            <person name="Haridas S."/>
            <person name="Kuo A."/>
            <person name="Mondo S."/>
            <person name="Pangilinan J."/>
            <person name="Riley R."/>
            <person name="LaButti K."/>
            <person name="Andreopoulos B."/>
            <person name="Lipzen A."/>
            <person name="Chen C."/>
            <person name="Yan M."/>
            <person name="Daum C."/>
            <person name="Ng V."/>
            <person name="Clum A."/>
            <person name="Steindorff A."/>
            <person name="Ohm R.A."/>
            <person name="Martin F."/>
            <person name="Silar P."/>
            <person name="Natvig D.O."/>
            <person name="Lalanne C."/>
            <person name="Gautier V."/>
            <person name="Ament-Velasquez S.L."/>
            <person name="Kruys A."/>
            <person name="Hutchinson M.I."/>
            <person name="Powell A.J."/>
            <person name="Barry K."/>
            <person name="Miller A.N."/>
            <person name="Grigoriev I.V."/>
            <person name="Debuchy R."/>
            <person name="Gladieux P."/>
            <person name="Hiltunen Thoren M."/>
            <person name="Johannesson H."/>
        </authorList>
    </citation>
    <scope>NUCLEOTIDE SEQUENCE</scope>
    <source>
        <strain evidence="5">PSN324</strain>
    </source>
</reference>
<dbReference type="EMBL" id="MU864965">
    <property type="protein sequence ID" value="KAK4462936.1"/>
    <property type="molecule type" value="Genomic_DNA"/>
</dbReference>
<evidence type="ECO:0000256" key="2">
    <source>
        <dbReference type="SAM" id="MobiDB-lite"/>
    </source>
</evidence>
<evidence type="ECO:0000256" key="1">
    <source>
        <dbReference type="ARBA" id="ARBA00034125"/>
    </source>
</evidence>
<dbReference type="PANTHER" id="PTHR31082:SF4">
    <property type="entry name" value="PHEROMONE-REGULATED MEMBRANE PROTEIN 10"/>
    <property type="match status" value="1"/>
</dbReference>
<feature type="compositionally biased region" description="Polar residues" evidence="2">
    <location>
        <begin position="103"/>
        <end position="112"/>
    </location>
</feature>
<reference evidence="5" key="2">
    <citation type="submission" date="2023-06" db="EMBL/GenBank/DDBJ databases">
        <authorList>
            <consortium name="Lawrence Berkeley National Laboratory"/>
            <person name="Mondo S.J."/>
            <person name="Hensen N."/>
            <person name="Bonometti L."/>
            <person name="Westerberg I."/>
            <person name="Brannstrom I.O."/>
            <person name="Guillou S."/>
            <person name="Cros-Aarteil S."/>
            <person name="Calhoun S."/>
            <person name="Haridas S."/>
            <person name="Kuo A."/>
            <person name="Pangilinan J."/>
            <person name="Riley R."/>
            <person name="Labutti K."/>
            <person name="Andreopoulos B."/>
            <person name="Lipzen A."/>
            <person name="Chen C."/>
            <person name="Yanf M."/>
            <person name="Daum C."/>
            <person name="Ng V."/>
            <person name="Clum A."/>
            <person name="Steindorff A."/>
            <person name="Ohm R."/>
            <person name="Martin F."/>
            <person name="Silar P."/>
            <person name="Natvig D."/>
            <person name="Lalanne C."/>
            <person name="Gautier V."/>
            <person name="Ament-Velasquez S.L."/>
            <person name="Kruys A."/>
            <person name="Hutchinson M.I."/>
            <person name="Powell A.J."/>
            <person name="Barry K."/>
            <person name="Miller A.N."/>
            <person name="Grigoriev I.V."/>
            <person name="Debuchy R."/>
            <person name="Gladieux P."/>
            <person name="Thoren M.H."/>
            <person name="Johannesson H."/>
        </authorList>
    </citation>
    <scope>NUCLEOTIDE SEQUENCE</scope>
    <source>
        <strain evidence="5">PSN324</strain>
    </source>
</reference>
<dbReference type="Proteomes" id="UP001321749">
    <property type="component" value="Unassembled WGS sequence"/>
</dbReference>
<feature type="transmembrane region" description="Helical" evidence="3">
    <location>
        <begin position="710"/>
        <end position="728"/>
    </location>
</feature>
<protein>
    <recommendedName>
        <fullName evidence="4">Threonine/serine exporter-like N-terminal domain-containing protein</fullName>
    </recommendedName>
</protein>
<dbReference type="GO" id="GO:0022857">
    <property type="term" value="F:transmembrane transporter activity"/>
    <property type="evidence" value="ECO:0007669"/>
    <property type="project" value="InterPro"/>
</dbReference>
<dbReference type="AlphaFoldDB" id="A0AAV9HV34"/>
<feature type="compositionally biased region" description="Low complexity" evidence="2">
    <location>
        <begin position="292"/>
        <end position="310"/>
    </location>
</feature>
<feature type="domain" description="Threonine/serine exporter-like N-terminal" evidence="4">
    <location>
        <begin position="389"/>
        <end position="632"/>
    </location>
</feature>
<dbReference type="Pfam" id="PF06738">
    <property type="entry name" value="ThrE"/>
    <property type="match status" value="1"/>
</dbReference>
<feature type="transmembrane region" description="Helical" evidence="3">
    <location>
        <begin position="545"/>
        <end position="566"/>
    </location>
</feature>
<feature type="compositionally biased region" description="Basic and acidic residues" evidence="2">
    <location>
        <begin position="72"/>
        <end position="84"/>
    </location>
</feature>
<gene>
    <name evidence="5" type="ORF">QBC42DRAFT_325622</name>
</gene>
<accession>A0AAV9HV34</accession>
<feature type="compositionally biased region" description="Basic and acidic residues" evidence="2">
    <location>
        <begin position="133"/>
        <end position="149"/>
    </location>
</feature>
<feature type="region of interest" description="Disordered" evidence="2">
    <location>
        <begin position="761"/>
        <end position="797"/>
    </location>
</feature>
<feature type="region of interest" description="Disordered" evidence="2">
    <location>
        <begin position="277"/>
        <end position="324"/>
    </location>
</feature>
<dbReference type="InterPro" id="IPR051361">
    <property type="entry name" value="ThrE/Ser_Exporter"/>
</dbReference>
<evidence type="ECO:0000256" key="3">
    <source>
        <dbReference type="SAM" id="Phobius"/>
    </source>
</evidence>
<dbReference type="PANTHER" id="PTHR31082">
    <property type="entry name" value="PHEROMONE-REGULATED MEMBRANE PROTEIN 10"/>
    <property type="match status" value="1"/>
</dbReference>
<keyword evidence="3" id="KW-0472">Membrane</keyword>
<keyword evidence="3" id="KW-0812">Transmembrane</keyword>
<feature type="compositionally biased region" description="Polar residues" evidence="2">
    <location>
        <begin position="280"/>
        <end position="291"/>
    </location>
</feature>